<dbReference type="PRINTS" id="PR00509">
    <property type="entry name" value="PGMPMM"/>
</dbReference>
<dbReference type="SUPFAM" id="SSF55957">
    <property type="entry name" value="Phosphoglucomutase, C-terminal domain"/>
    <property type="match status" value="1"/>
</dbReference>
<dbReference type="GO" id="GO:0005975">
    <property type="term" value="P:carbohydrate metabolic process"/>
    <property type="evidence" value="ECO:0007669"/>
    <property type="project" value="InterPro"/>
</dbReference>
<dbReference type="InterPro" id="IPR036900">
    <property type="entry name" value="A-D-PHexomutase_C_sf"/>
</dbReference>
<dbReference type="STRING" id="1826909.A5893_08940"/>
<feature type="domain" description="Alpha-D-phosphohexomutase alpha/beta/alpha" evidence="10">
    <location>
        <begin position="325"/>
        <end position="445"/>
    </location>
</feature>
<organism evidence="11 12">
    <name type="scientific">Pedobacter psychrophilus</name>
    <dbReference type="NCBI Taxonomy" id="1826909"/>
    <lineage>
        <taxon>Bacteria</taxon>
        <taxon>Pseudomonadati</taxon>
        <taxon>Bacteroidota</taxon>
        <taxon>Sphingobacteriia</taxon>
        <taxon>Sphingobacteriales</taxon>
        <taxon>Sphingobacteriaceae</taxon>
        <taxon>Pedobacter</taxon>
    </lineage>
</organism>
<dbReference type="InterPro" id="IPR005846">
    <property type="entry name" value="A-D-PHexomutase_a/b/a-III"/>
</dbReference>
<feature type="domain" description="Alpha-D-phosphohexomutase alpha/beta/alpha" evidence="9">
    <location>
        <begin position="210"/>
        <end position="316"/>
    </location>
</feature>
<dbReference type="RefSeq" id="WP_068822317.1">
    <property type="nucleotide sequence ID" value="NZ_LWHJ01000027.1"/>
</dbReference>
<dbReference type="PANTHER" id="PTHR45745">
    <property type="entry name" value="PHOSPHOMANNOMUTASE 45A"/>
    <property type="match status" value="1"/>
</dbReference>
<evidence type="ECO:0000256" key="1">
    <source>
        <dbReference type="ARBA" id="ARBA00001946"/>
    </source>
</evidence>
<reference evidence="11 12" key="2">
    <citation type="submission" date="2016-06" db="EMBL/GenBank/DDBJ databases">
        <title>Pedobacter psychrophilus sp. nov., isolated from Antarctic fragmentary rock.</title>
        <authorList>
            <person name="Svec P."/>
        </authorList>
    </citation>
    <scope>NUCLEOTIDE SEQUENCE [LARGE SCALE GENOMIC DNA]</scope>
    <source>
        <strain evidence="11 12">CCM 8644</strain>
    </source>
</reference>
<dbReference type="GO" id="GO:0006166">
    <property type="term" value="P:purine ribonucleoside salvage"/>
    <property type="evidence" value="ECO:0007669"/>
    <property type="project" value="TreeGrafter"/>
</dbReference>
<reference evidence="11 12" key="1">
    <citation type="submission" date="2016-04" db="EMBL/GenBank/DDBJ databases">
        <authorList>
            <person name="Evans L.H."/>
            <person name="Alamgir A."/>
            <person name="Owens N."/>
            <person name="Weber N.D."/>
            <person name="Virtaneva K."/>
            <person name="Barbian K."/>
            <person name="Babar A."/>
            <person name="Rosenke K."/>
        </authorList>
    </citation>
    <scope>NUCLEOTIDE SEQUENCE [LARGE SCALE GENOMIC DNA]</scope>
    <source>
        <strain evidence="11 12">CCM 8644</strain>
    </source>
</reference>
<dbReference type="GO" id="GO:0008973">
    <property type="term" value="F:phosphopentomutase activity"/>
    <property type="evidence" value="ECO:0007669"/>
    <property type="project" value="TreeGrafter"/>
</dbReference>
<proteinExistence type="inferred from homology"/>
<dbReference type="EMBL" id="LWHJ01000027">
    <property type="protein sequence ID" value="OAQ39699.1"/>
    <property type="molecule type" value="Genomic_DNA"/>
</dbReference>
<evidence type="ECO:0000256" key="7">
    <source>
        <dbReference type="RuleBase" id="RU004326"/>
    </source>
</evidence>
<dbReference type="InterPro" id="IPR005841">
    <property type="entry name" value="Alpha-D-phosphohexomutase_SF"/>
</dbReference>
<evidence type="ECO:0000256" key="3">
    <source>
        <dbReference type="ARBA" id="ARBA00022553"/>
    </source>
</evidence>
<evidence type="ECO:0000259" key="9">
    <source>
        <dbReference type="Pfam" id="PF02879"/>
    </source>
</evidence>
<dbReference type="InterPro" id="IPR016055">
    <property type="entry name" value="A-D-PHexomutase_a/b/a-I/II/III"/>
</dbReference>
<dbReference type="SUPFAM" id="SSF53738">
    <property type="entry name" value="Phosphoglucomutase, first 3 domains"/>
    <property type="match status" value="3"/>
</dbReference>
<protein>
    <submittedName>
        <fullName evidence="11">Phosphoglucomutase</fullName>
    </submittedName>
</protein>
<dbReference type="Pfam" id="PF02878">
    <property type="entry name" value="PGM_PMM_I"/>
    <property type="match status" value="1"/>
</dbReference>
<keyword evidence="6" id="KW-0413">Isomerase</keyword>
<evidence type="ECO:0000256" key="2">
    <source>
        <dbReference type="ARBA" id="ARBA00010231"/>
    </source>
</evidence>
<evidence type="ECO:0000259" key="10">
    <source>
        <dbReference type="Pfam" id="PF02880"/>
    </source>
</evidence>
<dbReference type="InterPro" id="IPR016066">
    <property type="entry name" value="A-D-PHexomutase_CS"/>
</dbReference>
<evidence type="ECO:0000313" key="11">
    <source>
        <dbReference type="EMBL" id="OAQ39699.1"/>
    </source>
</evidence>
<dbReference type="GO" id="GO:0000287">
    <property type="term" value="F:magnesium ion binding"/>
    <property type="evidence" value="ECO:0007669"/>
    <property type="project" value="InterPro"/>
</dbReference>
<dbReference type="Proteomes" id="UP000078459">
    <property type="component" value="Unassembled WGS sequence"/>
</dbReference>
<evidence type="ECO:0000256" key="6">
    <source>
        <dbReference type="ARBA" id="ARBA00023235"/>
    </source>
</evidence>
<evidence type="ECO:0000259" key="8">
    <source>
        <dbReference type="Pfam" id="PF02878"/>
    </source>
</evidence>
<feature type="domain" description="Alpha-D-phosphohexomutase alpha/beta/alpha" evidence="8">
    <location>
        <begin position="49"/>
        <end position="187"/>
    </location>
</feature>
<dbReference type="PROSITE" id="PS00710">
    <property type="entry name" value="PGM_PMM"/>
    <property type="match status" value="1"/>
</dbReference>
<evidence type="ECO:0000313" key="12">
    <source>
        <dbReference type="Proteomes" id="UP000078459"/>
    </source>
</evidence>
<comment type="cofactor">
    <cofactor evidence="1">
        <name>Mg(2+)</name>
        <dbReference type="ChEBI" id="CHEBI:18420"/>
    </cofactor>
</comment>
<accession>A0A179DGR9</accession>
<comment type="caution">
    <text evidence="11">The sequence shown here is derived from an EMBL/GenBank/DDBJ whole genome shotgun (WGS) entry which is preliminary data.</text>
</comment>
<name>A0A179DGR9_9SPHI</name>
<dbReference type="Pfam" id="PF02879">
    <property type="entry name" value="PGM_PMM_II"/>
    <property type="match status" value="1"/>
</dbReference>
<sequence length="578" mass="64182">MQELDQSIQDKINSWLTGNYDNATKAEIQKLVDDKNLTELTDAFYKDLEFGTGGLRGIMGAGSNRVNKYTIGAATQGLANFLLKKYPNEKIKVAIAHDSRNNSDVLGKVTADVFSANDIHVYFFKELRPTPELSFAVRELSCKSGVMLTASHNPKEYNGYKAYGADGGQFVAPDDKDVMDEVSKISSVDDIKFEGKPENISYLGEEIDNDYLQKITSLSVSPEAIKRQKDLKIVYSPIHGTGITLVPKALKMFGFENVILVDEQTTPDGNFPTVVYPNPEEKEALTLALKKAKETDADLVLATDPDADRVGIAVKNHKGEFELLNGNQTGSLLINYMLEAWEKEGKLTGKEYVIKTIVTTYLIDKIAKSKNVKCYNTLTGFKFIGQVMEEKLGKETFIAGGEESYGYLVGEFVRDKDAVVSAAFIAEMTAFYKDKGSSLYDAMIDMYVKYGFYKEKLVSITKKGKAGAEEIVAMMDRFRENPPKSLGGFKVVTLKDYTLQKETDLDSKSTTTLDFPKSDVLQFITEDGCIVSARPSGTEPKIKFYCSVNAPLANKEEFDKVNAELESKVDEIMKDLDV</sequence>
<gene>
    <name evidence="11" type="ORF">A5893_08940</name>
</gene>
<dbReference type="CDD" id="cd05799">
    <property type="entry name" value="PGM2"/>
    <property type="match status" value="1"/>
</dbReference>
<dbReference type="InterPro" id="IPR005844">
    <property type="entry name" value="A-D-PHexomutase_a/b/a-I"/>
</dbReference>
<dbReference type="Gene3D" id="3.30.310.50">
    <property type="entry name" value="Alpha-D-phosphohexomutase, C-terminal domain"/>
    <property type="match status" value="1"/>
</dbReference>
<dbReference type="OrthoDB" id="9806956at2"/>
<keyword evidence="3" id="KW-0597">Phosphoprotein</keyword>
<comment type="similarity">
    <text evidence="2 7">Belongs to the phosphohexose mutase family.</text>
</comment>
<evidence type="ECO:0000256" key="5">
    <source>
        <dbReference type="ARBA" id="ARBA00022842"/>
    </source>
</evidence>
<dbReference type="InterPro" id="IPR005845">
    <property type="entry name" value="A-D-PHexomutase_a/b/a-II"/>
</dbReference>
<dbReference type="Pfam" id="PF02880">
    <property type="entry name" value="PGM_PMM_III"/>
    <property type="match status" value="1"/>
</dbReference>
<dbReference type="PANTHER" id="PTHR45745:SF1">
    <property type="entry name" value="PHOSPHOGLUCOMUTASE 2B-RELATED"/>
    <property type="match status" value="1"/>
</dbReference>
<keyword evidence="5 7" id="KW-0460">Magnesium</keyword>
<dbReference type="Gene3D" id="3.40.120.10">
    <property type="entry name" value="Alpha-D-Glucose-1,6-Bisphosphate, subunit A, domain 3"/>
    <property type="match status" value="3"/>
</dbReference>
<dbReference type="AlphaFoldDB" id="A0A179DGR9"/>
<keyword evidence="12" id="KW-1185">Reference proteome</keyword>
<evidence type="ECO:0000256" key="4">
    <source>
        <dbReference type="ARBA" id="ARBA00022723"/>
    </source>
</evidence>
<keyword evidence="4 7" id="KW-0479">Metal-binding</keyword>